<proteinExistence type="predicted"/>
<evidence type="ECO:0000313" key="1">
    <source>
        <dbReference type="EMBL" id="ACV05330.1"/>
    </source>
</evidence>
<dbReference type="EMBL" id="CP001686">
    <property type="protein sequence ID" value="ACV05330.1"/>
    <property type="molecule type" value="Genomic_DNA"/>
</dbReference>
<dbReference type="eggNOG" id="COG0778">
    <property type="taxonomic scope" value="Bacteria"/>
</dbReference>
<dbReference type="Proteomes" id="UP000006666">
    <property type="component" value="Chromosome"/>
</dbReference>
<dbReference type="KEGG" id="kse:Ksed_02470"/>
<protein>
    <recommendedName>
        <fullName evidence="3">Nitroreductase family protein</fullName>
    </recommendedName>
</protein>
<evidence type="ECO:0008006" key="3">
    <source>
        <dbReference type="Google" id="ProtNLM"/>
    </source>
</evidence>
<sequence length="325" mass="34885">MKPPAARLMARRADWQRAPSAHNTQPWTVTVTGDARLVIGWDAARTLPLGDPTGRDLMLSLGCVAEALAVVAADLGFAAHVDWAVDRAACRAGAVVLTGADQSADLLSGELLMALRERRTARGQHVQHPSADEVQALAGTAGVDAVVLPGALVDELLPVADRWSMEGPAADELAQWLRLDRADPRYVQDGLSDRALELSRPEAAGLRWAMHPRIAPWLRRTGAMRVLARQATVRPVGTVVALTDPADLSDEELAELGRRLLRLWLVADRSRWSAHPLSQLLDCPETQEALGGALGAAPYAVFRLGRPASRPVRSARLSARPGTLG</sequence>
<reference evidence="1 2" key="1">
    <citation type="journal article" date="2009" name="Stand. Genomic Sci.">
        <title>Complete genome sequence of Kytococcus sedentarius type strain (541).</title>
        <authorList>
            <person name="Sims D."/>
            <person name="Brettin T."/>
            <person name="Detter J.C."/>
            <person name="Han C."/>
            <person name="Lapidus A."/>
            <person name="Copeland A."/>
            <person name="Glavina Del Rio T."/>
            <person name="Nolan M."/>
            <person name="Chen F."/>
            <person name="Lucas S."/>
            <person name="Tice H."/>
            <person name="Cheng J.F."/>
            <person name="Bruce D."/>
            <person name="Goodwin L."/>
            <person name="Pitluck S."/>
            <person name="Ovchinnikova G."/>
            <person name="Pati A."/>
            <person name="Ivanova N."/>
            <person name="Mavrommatis K."/>
            <person name="Chen A."/>
            <person name="Palaniappan K."/>
            <person name="D'haeseleer P."/>
            <person name="Chain P."/>
            <person name="Bristow J."/>
            <person name="Eisen J.A."/>
            <person name="Markowitz V."/>
            <person name="Hugenholtz P."/>
            <person name="Schneider S."/>
            <person name="Goker M."/>
            <person name="Pukall R."/>
            <person name="Kyrpides N.C."/>
            <person name="Klenk H.P."/>
        </authorList>
    </citation>
    <scope>NUCLEOTIDE SEQUENCE [LARGE SCALE GENOMIC DNA]</scope>
    <source>
        <strain evidence="2">ATCC 14392 / DSM 20547 / JCM 11482 / CCUG 33030 / NBRC 15357 / NCTC 11040 / CCM 314 / 541</strain>
    </source>
</reference>
<organism evidence="1 2">
    <name type="scientific">Kytococcus sedentarius (strain ATCC 14392 / DSM 20547 / JCM 11482 / CCUG 33030 / NBRC 15357 / NCTC 11040 / CCM 314 / 541)</name>
    <name type="common">Micrococcus sedentarius</name>
    <dbReference type="NCBI Taxonomy" id="478801"/>
    <lineage>
        <taxon>Bacteria</taxon>
        <taxon>Bacillati</taxon>
        <taxon>Actinomycetota</taxon>
        <taxon>Actinomycetes</taxon>
        <taxon>Micrococcales</taxon>
        <taxon>Kytococcaceae</taxon>
        <taxon>Kytococcus</taxon>
    </lineage>
</organism>
<accession>C7NJK0</accession>
<dbReference type="InterPro" id="IPR000415">
    <property type="entry name" value="Nitroreductase-like"/>
</dbReference>
<evidence type="ECO:0000313" key="2">
    <source>
        <dbReference type="Proteomes" id="UP000006666"/>
    </source>
</evidence>
<keyword evidence="2" id="KW-1185">Reference proteome</keyword>
<dbReference type="GO" id="GO:0016491">
    <property type="term" value="F:oxidoreductase activity"/>
    <property type="evidence" value="ECO:0007669"/>
    <property type="project" value="InterPro"/>
</dbReference>
<dbReference type="HOGENOM" id="CLU_051479_3_0_11"/>
<dbReference type="AlphaFoldDB" id="C7NJK0"/>
<dbReference type="RefSeq" id="WP_012801748.1">
    <property type="nucleotide sequence ID" value="NC_013169.1"/>
</dbReference>
<dbReference type="SUPFAM" id="SSF55469">
    <property type="entry name" value="FMN-dependent nitroreductase-like"/>
    <property type="match status" value="1"/>
</dbReference>
<gene>
    <name evidence="1" type="ordered locus">Ksed_02470</name>
</gene>
<dbReference type="STRING" id="478801.Ksed_02470"/>
<name>C7NJK0_KYTSD</name>
<dbReference type="Gene3D" id="3.40.109.10">
    <property type="entry name" value="NADH Oxidase"/>
    <property type="match status" value="1"/>
</dbReference>